<dbReference type="AlphaFoldDB" id="A0AAN1QPX6"/>
<organism evidence="2 3">
    <name type="scientific">Synechococcus elongatus PCC 11801</name>
    <dbReference type="NCBI Taxonomy" id="2219813"/>
    <lineage>
        <taxon>Bacteria</taxon>
        <taxon>Bacillati</taxon>
        <taxon>Cyanobacteriota</taxon>
        <taxon>Cyanophyceae</taxon>
        <taxon>Synechococcales</taxon>
        <taxon>Synechococcaceae</taxon>
        <taxon>Synechococcus</taxon>
    </lineage>
</organism>
<feature type="region of interest" description="Disordered" evidence="1">
    <location>
        <begin position="17"/>
        <end position="70"/>
    </location>
</feature>
<evidence type="ECO:0000313" key="2">
    <source>
        <dbReference type="EMBL" id="AZB73270.1"/>
    </source>
</evidence>
<gene>
    <name evidence="2" type="ORF">DOP62_11570</name>
</gene>
<evidence type="ECO:0000256" key="1">
    <source>
        <dbReference type="SAM" id="MobiDB-lite"/>
    </source>
</evidence>
<evidence type="ECO:0000313" key="3">
    <source>
        <dbReference type="Proteomes" id="UP000267249"/>
    </source>
</evidence>
<dbReference type="InterPro" id="IPR025528">
    <property type="entry name" value="BrnA_antitoxin"/>
</dbReference>
<dbReference type="Proteomes" id="UP000267249">
    <property type="component" value="Chromosome"/>
</dbReference>
<name>A0AAN1QPX6_SYNEL</name>
<proteinExistence type="predicted"/>
<dbReference type="RefSeq" id="WP_208673885.1">
    <property type="nucleotide sequence ID" value="NZ_CP030139.2"/>
</dbReference>
<reference evidence="2 3" key="1">
    <citation type="journal article" date="2018" name="Sci. Rep.">
        <title>Genome Features and Biochemical Characteristics of a Robust, Fast Growing and Naturally Transformable Cyanobacterium Synechococcus elongatus PCC 11801 Isolated from India.</title>
        <authorList>
            <person name="Jaiswal D."/>
            <person name="Sengupta A."/>
            <person name="Sohoni S."/>
            <person name="Sengupta S."/>
            <person name="Phadnavis A.G."/>
            <person name="Pakrasi H.B."/>
            <person name="Wangikar P.P."/>
        </authorList>
    </citation>
    <scope>NUCLEOTIDE SEQUENCE [LARGE SCALE GENOMIC DNA]</scope>
    <source>
        <strain evidence="2 3">PCC 11801</strain>
    </source>
</reference>
<dbReference type="EMBL" id="CP030139">
    <property type="protein sequence ID" value="AZB73270.1"/>
    <property type="molecule type" value="Genomic_DNA"/>
</dbReference>
<sequence>MSGSKRTRMTLEEMQNAIAQGQDESDWERVRQQVQAGADPEPDEDSPDATELMRAALQQRRGRPPSLNPKTQIAIRLDRDVVEAFRSGGPGWQTRMNAALREWLATHPQ</sequence>
<accession>A0AAN1QPX6</accession>
<protein>
    <submittedName>
        <fullName evidence="2">BrnA antitoxin family protein</fullName>
    </submittedName>
</protein>
<dbReference type="Pfam" id="PF14384">
    <property type="entry name" value="BrnA_antitoxin"/>
    <property type="match status" value="1"/>
</dbReference>